<dbReference type="OrthoDB" id="309640at2759"/>
<evidence type="ECO:0008006" key="3">
    <source>
        <dbReference type="Google" id="ProtNLM"/>
    </source>
</evidence>
<protein>
    <recommendedName>
        <fullName evidence="3">YjgF-like protein</fullName>
    </recommendedName>
</protein>
<name>A0A3D8QP85_9HELO</name>
<dbReference type="AlphaFoldDB" id="A0A3D8QP85"/>
<gene>
    <name evidence="1" type="ORF">BP6252_10995</name>
</gene>
<organism evidence="1 2">
    <name type="scientific">Coleophoma cylindrospora</name>
    <dbReference type="NCBI Taxonomy" id="1849047"/>
    <lineage>
        <taxon>Eukaryota</taxon>
        <taxon>Fungi</taxon>
        <taxon>Dikarya</taxon>
        <taxon>Ascomycota</taxon>
        <taxon>Pezizomycotina</taxon>
        <taxon>Leotiomycetes</taxon>
        <taxon>Helotiales</taxon>
        <taxon>Dermateaceae</taxon>
        <taxon>Coleophoma</taxon>
    </lineage>
</organism>
<dbReference type="InterPro" id="IPR006175">
    <property type="entry name" value="YjgF/YER057c/UK114"/>
</dbReference>
<dbReference type="EMBL" id="PDLM01000013">
    <property type="protein sequence ID" value="RDW63450.1"/>
    <property type="molecule type" value="Genomic_DNA"/>
</dbReference>
<dbReference type="SUPFAM" id="SSF55298">
    <property type="entry name" value="YjgF-like"/>
    <property type="match status" value="1"/>
</dbReference>
<keyword evidence="2" id="KW-1185">Reference proteome</keyword>
<evidence type="ECO:0000313" key="2">
    <source>
        <dbReference type="Proteomes" id="UP000256645"/>
    </source>
</evidence>
<comment type="caution">
    <text evidence="1">The sequence shown here is derived from an EMBL/GenBank/DDBJ whole genome shotgun (WGS) entry which is preliminary data.</text>
</comment>
<dbReference type="Gene3D" id="3.30.1330.40">
    <property type="entry name" value="RutC-like"/>
    <property type="match status" value="1"/>
</dbReference>
<sequence>MASESSHITLLNPPTLFDSAPSFSHIASVQGPVRLIYCAGQVGADVNSKAPEAFEDQVRLAFQNLKICLEAAGATLRDVVKITFYIVGWSKDMTLPFGRPLMEFLTDELGVYRPPSTLLSVVSLASPEWLFEVDAVAAVKEVAP</sequence>
<dbReference type="STRING" id="1849047.A0A3D8QP85"/>
<reference evidence="1 2" key="1">
    <citation type="journal article" date="2018" name="IMA Fungus">
        <title>IMA Genome-F 9: Draft genome sequence of Annulohypoxylon stygium, Aspergillus mulundensis, Berkeleyomyces basicola (syn. Thielaviopsis basicola), Ceratocystis smalleyi, two Cercospora beticola strains, Coleophoma cylindrospora, Fusarium fracticaudum, Phialophora cf. hyalina, and Morchella septimelata.</title>
        <authorList>
            <person name="Wingfield B.D."/>
            <person name="Bills G.F."/>
            <person name="Dong Y."/>
            <person name="Huang W."/>
            <person name="Nel W.J."/>
            <person name="Swalarsk-Parry B.S."/>
            <person name="Vaghefi N."/>
            <person name="Wilken P.M."/>
            <person name="An Z."/>
            <person name="de Beer Z.W."/>
            <person name="De Vos L."/>
            <person name="Chen L."/>
            <person name="Duong T.A."/>
            <person name="Gao Y."/>
            <person name="Hammerbacher A."/>
            <person name="Kikkert J.R."/>
            <person name="Li Y."/>
            <person name="Li H."/>
            <person name="Li K."/>
            <person name="Li Q."/>
            <person name="Liu X."/>
            <person name="Ma X."/>
            <person name="Naidoo K."/>
            <person name="Pethybridge S.J."/>
            <person name="Sun J."/>
            <person name="Steenkamp E.T."/>
            <person name="van der Nest M.A."/>
            <person name="van Wyk S."/>
            <person name="Wingfield M.J."/>
            <person name="Xiong C."/>
            <person name="Yue Q."/>
            <person name="Zhang X."/>
        </authorList>
    </citation>
    <scope>NUCLEOTIDE SEQUENCE [LARGE SCALE GENOMIC DNA]</scope>
    <source>
        <strain evidence="1 2">BP6252</strain>
    </source>
</reference>
<dbReference type="InterPro" id="IPR035959">
    <property type="entry name" value="RutC-like_sf"/>
</dbReference>
<dbReference type="Pfam" id="PF01042">
    <property type="entry name" value="Ribonuc_L-PSP"/>
    <property type="match status" value="1"/>
</dbReference>
<accession>A0A3D8QP85</accession>
<evidence type="ECO:0000313" key="1">
    <source>
        <dbReference type="EMBL" id="RDW63450.1"/>
    </source>
</evidence>
<dbReference type="Proteomes" id="UP000256645">
    <property type="component" value="Unassembled WGS sequence"/>
</dbReference>
<proteinExistence type="predicted"/>